<comment type="caution">
    <text evidence="5">The sequence shown here is derived from an EMBL/GenBank/DDBJ whole genome shotgun (WGS) entry which is preliminary data.</text>
</comment>
<gene>
    <name evidence="5" type="ORF">EAE32_05095</name>
</gene>
<dbReference type="SUPFAM" id="SSF53474">
    <property type="entry name" value="alpha/beta-Hydrolases"/>
    <property type="match status" value="1"/>
</dbReference>
<dbReference type="Pfam" id="PF00326">
    <property type="entry name" value="Peptidase_S9"/>
    <property type="match status" value="1"/>
</dbReference>
<accession>A0A3L9L7J7</accession>
<evidence type="ECO:0000313" key="6">
    <source>
        <dbReference type="Proteomes" id="UP000277871"/>
    </source>
</evidence>
<evidence type="ECO:0000256" key="1">
    <source>
        <dbReference type="ARBA" id="ARBA00022729"/>
    </source>
</evidence>
<dbReference type="AlphaFoldDB" id="A0A3L9L7J7"/>
<dbReference type="Gene3D" id="2.120.10.30">
    <property type="entry name" value="TolB, C-terminal domain"/>
    <property type="match status" value="1"/>
</dbReference>
<dbReference type="GO" id="GO:0006508">
    <property type="term" value="P:proteolysis"/>
    <property type="evidence" value="ECO:0007669"/>
    <property type="project" value="InterPro"/>
</dbReference>
<evidence type="ECO:0000313" key="5">
    <source>
        <dbReference type="EMBL" id="RLY94551.1"/>
    </source>
</evidence>
<evidence type="ECO:0000256" key="2">
    <source>
        <dbReference type="ARBA" id="ARBA00022801"/>
    </source>
</evidence>
<dbReference type="PANTHER" id="PTHR42776:SF13">
    <property type="entry name" value="DIPEPTIDYL-PEPTIDASE 5"/>
    <property type="match status" value="1"/>
</dbReference>
<dbReference type="EMBL" id="RDEX01000001">
    <property type="protein sequence ID" value="RLY94551.1"/>
    <property type="molecule type" value="Genomic_DNA"/>
</dbReference>
<dbReference type="GO" id="GO:0004252">
    <property type="term" value="F:serine-type endopeptidase activity"/>
    <property type="evidence" value="ECO:0007669"/>
    <property type="project" value="TreeGrafter"/>
</dbReference>
<evidence type="ECO:0000259" key="4">
    <source>
        <dbReference type="Pfam" id="PF00326"/>
    </source>
</evidence>
<dbReference type="RefSeq" id="WP_121864363.1">
    <property type="nucleotide sequence ID" value="NZ_RDEX01000001.1"/>
</dbReference>
<reference evidence="5 6" key="1">
    <citation type="submission" date="2018-10" db="EMBL/GenBank/DDBJ databases">
        <title>Kocuria tytonicola, new bacteria from the preen glands of American barn owls (Tyto furcata).</title>
        <authorList>
            <person name="Braun M.S."/>
            <person name="Wang E."/>
            <person name="Zimmermann S."/>
            <person name="Boutin S."/>
            <person name="Wagner H."/>
            <person name="Wink M."/>
        </authorList>
    </citation>
    <scope>NUCLEOTIDE SEQUENCE [LARGE SCALE GENOMIC DNA]</scope>
    <source>
        <strain evidence="5 6">473</strain>
    </source>
</reference>
<sequence length="729" mass="78517">MTSRYATPADLVATPRLAGLAAHRDGPVVALRQELSPDGTRYVTHAWAVPARGEPVQLTHDERGVREACPTGSGTVWFTSDRPVPGDEDKRTRLWLLPERGEARAVLDAPEGISHLQLGGDRLFFVSGLHPAARGAQDEFARNRESHDRREETGVSAVLHDRSPIRFWDHDLPAAEDALWFLDTGSLSADDDAAGAVRRVELPAGRLGHVSVAPDGTWLLVEMAVVAEGGVERTQLWRIPLPAPAPAADSPEGAGAADSAEREGAAGEPAPSRGGPVGAGEAELLHDASVAEQWSPGEVSPDGSRVVLTRHRLWRDGVNMALSLWVRDMATGEEIEAVPWDEHWAADAAWLDDDSFVCVSDHRGRGIVLRVHCPRGGDVRVQTAAGGADQDWTYSSVRVAGEDLVGLRASYAHPAQLVRWSAPGAAASDAGARATSSSHGDPAPSDAPEGSAGPAPVTGLVPDDAVPGRLEEVTTTAGDGTEIRAWLALPESAAGTRHPLVVFVHGGPWGSNNQWSWRWNPWPFVAKGYAVLLPDPAISTGYGQSMIERGQQELGGAPFTDVMALVDATTARADIDPEKQALMGGSYGGYMANWVATHTGGRFRCIVTHASVWNLDSMGATTDNTLWREAMGPSQAAEYSPHRFVERIEVPLLVIHGDKDYRVPVSQGLELWADLQRSTSVAGHRFLYYPDEGHWILKPANARTWYETTLAFLDQHVLGKDWERPELLG</sequence>
<keyword evidence="6" id="KW-1185">Reference proteome</keyword>
<keyword evidence="1" id="KW-0732">Signal</keyword>
<feature type="region of interest" description="Disordered" evidence="3">
    <location>
        <begin position="242"/>
        <end position="280"/>
    </location>
</feature>
<dbReference type="InterPro" id="IPR029058">
    <property type="entry name" value="AB_hydrolase_fold"/>
</dbReference>
<feature type="compositionally biased region" description="Low complexity" evidence="3">
    <location>
        <begin position="428"/>
        <end position="438"/>
    </location>
</feature>
<name>A0A3L9L7J7_9MICC</name>
<dbReference type="SUPFAM" id="SSF82171">
    <property type="entry name" value="DPP6 N-terminal domain-like"/>
    <property type="match status" value="1"/>
</dbReference>
<dbReference type="Proteomes" id="UP000277871">
    <property type="component" value="Unassembled WGS sequence"/>
</dbReference>
<dbReference type="InterPro" id="IPR001375">
    <property type="entry name" value="Peptidase_S9_cat"/>
</dbReference>
<proteinExistence type="predicted"/>
<feature type="domain" description="Peptidase S9 prolyl oligopeptidase catalytic" evidence="4">
    <location>
        <begin position="515"/>
        <end position="717"/>
    </location>
</feature>
<evidence type="ECO:0000256" key="3">
    <source>
        <dbReference type="SAM" id="MobiDB-lite"/>
    </source>
</evidence>
<organism evidence="5 6">
    <name type="scientific">Kocuria tytonicola</name>
    <dbReference type="NCBI Taxonomy" id="2055946"/>
    <lineage>
        <taxon>Bacteria</taxon>
        <taxon>Bacillati</taxon>
        <taxon>Actinomycetota</taxon>
        <taxon>Actinomycetes</taxon>
        <taxon>Micrococcales</taxon>
        <taxon>Micrococcaceae</taxon>
        <taxon>Kocuria</taxon>
    </lineage>
</organism>
<keyword evidence="2" id="KW-0378">Hydrolase</keyword>
<dbReference type="Gene3D" id="3.40.50.1820">
    <property type="entry name" value="alpha/beta hydrolase"/>
    <property type="match status" value="1"/>
</dbReference>
<protein>
    <submittedName>
        <fullName evidence="5">S9 family peptidase</fullName>
    </submittedName>
</protein>
<dbReference type="PANTHER" id="PTHR42776">
    <property type="entry name" value="SERINE PEPTIDASE S9 FAMILY MEMBER"/>
    <property type="match status" value="1"/>
</dbReference>
<feature type="region of interest" description="Disordered" evidence="3">
    <location>
        <begin position="428"/>
        <end position="467"/>
    </location>
</feature>
<dbReference type="InterPro" id="IPR011042">
    <property type="entry name" value="6-blade_b-propeller_TolB-like"/>
</dbReference>
<feature type="compositionally biased region" description="Low complexity" evidence="3">
    <location>
        <begin position="246"/>
        <end position="258"/>
    </location>
</feature>